<feature type="compositionally biased region" description="Basic and acidic residues" evidence="1">
    <location>
        <begin position="781"/>
        <end position="827"/>
    </location>
</feature>
<accession>A0A2C6KG60</accession>
<evidence type="ECO:0000256" key="1">
    <source>
        <dbReference type="SAM" id="MobiDB-lite"/>
    </source>
</evidence>
<feature type="region of interest" description="Disordered" evidence="1">
    <location>
        <begin position="204"/>
        <end position="244"/>
    </location>
</feature>
<dbReference type="Proteomes" id="UP000221165">
    <property type="component" value="Unassembled WGS sequence"/>
</dbReference>
<dbReference type="VEuPathDB" id="ToxoDB:CSUI_010826"/>
<sequence length="968" mass="108642">METSINLSPPHYPSSSSPLPSSSPSFKSSSSPRRPSSSCWASPPPPCPFPPSSSCPPPSSSSSLLFSSSGMGAMEEVEEAHERRTDNAISRDLHENFFFPRDTQNTEDSTEGMFSPSPHYRKKKNGVDQEEEENLDLKKSCAPQHHRFSSLPSSPRLPSSSSPPIFNGVDIHPKRCQPSRLHAVNCHSPYSHLPRYSTHSSLLLPSSSFSSSETPSPYIEERESSSLSYPSRPRLLVNHSSSPPPPIASSFLSSSCLGEEKPPRECRPYSGDFCCSFLIQASCSFRPPPFASFTREGEREDTCEAEVARKEKDIRRDRRQMKEKDDGSDTQTKEEEETGIILDESSPILDEDVESSSSFLPYSDDIEMLSTAPSSLSSSMSPFGGYASSRRASFHPFSLTDERDIKNEENQQERKEEERKEHEKQLEGGGEEEQQELYTRGDEDEVYVHLNQPWEVHVHRTQPSEVHDDDLLVLPHLQGGEHRRRKHRNRDESSMILFHKASLSYRHDDREQDKKKERDLKTNHIAKISVWKQRGKERNFCYLKLSRKTPQHTPDDDSHASGVCTPEHHSVEEDLPCSSSFSGASKHRNYSQSHLLPGFFFSSYLSSSLFCRCLSSFFLLAFLLFLCALPVCIAGMILLCEAYRDQGGLLLLEWTSPLTSFCLYFSPFHAISSAVKSRNGRNLPSCMLFVLQGLTNSLGCIYGRAVGSFSLAFTNSIGMVAQLIWLAVCLPLRQLSTTPPTQQQQSPPTVSTPTSCSSSSSSVEAYDNDTLSHISSFLHGEKRHFSPPSRFEERKRIADQEDKEEAKEQKQELNGKQKDREWREKQKQQSPGLLLPSRRSHSEGVLHLEKNGKSLLLWRCIGLTFLKLSLGLLCILLFMGYAFDQALLGFFLTLLNVLLALFPLTSLAEMIRKRSSSAGGLPRLILGMIILCNASWGLYGVGIHNPVVYFSSFLGRLKVHSLAFLLCV</sequence>
<feature type="compositionally biased region" description="Low complexity" evidence="1">
    <location>
        <begin position="737"/>
        <end position="762"/>
    </location>
</feature>
<comment type="caution">
    <text evidence="3">The sequence shown here is derived from an EMBL/GenBank/DDBJ whole genome shotgun (WGS) entry which is preliminary data.</text>
</comment>
<evidence type="ECO:0000313" key="3">
    <source>
        <dbReference type="EMBL" id="PHJ15363.1"/>
    </source>
</evidence>
<feature type="compositionally biased region" description="Pro residues" evidence="1">
    <location>
        <begin position="42"/>
        <end position="59"/>
    </location>
</feature>
<dbReference type="EMBL" id="MIGC01008472">
    <property type="protein sequence ID" value="PHJ15363.1"/>
    <property type="molecule type" value="Genomic_DNA"/>
</dbReference>
<feature type="compositionally biased region" description="Low complexity" evidence="1">
    <location>
        <begin position="149"/>
        <end position="164"/>
    </location>
</feature>
<feature type="transmembrane region" description="Helical" evidence="2">
    <location>
        <begin position="617"/>
        <end position="640"/>
    </location>
</feature>
<dbReference type="AlphaFoldDB" id="A0A2C6KG60"/>
<evidence type="ECO:0000256" key="2">
    <source>
        <dbReference type="SAM" id="Phobius"/>
    </source>
</evidence>
<keyword evidence="2" id="KW-0812">Transmembrane</keyword>
<feature type="region of interest" description="Disordered" evidence="1">
    <location>
        <begin position="1"/>
        <end position="171"/>
    </location>
</feature>
<feature type="transmembrane region" description="Helical" evidence="2">
    <location>
        <begin position="920"/>
        <end position="941"/>
    </location>
</feature>
<dbReference type="GeneID" id="94434138"/>
<feature type="compositionally biased region" description="Basic and acidic residues" evidence="1">
    <location>
        <begin position="80"/>
        <end position="95"/>
    </location>
</feature>
<feature type="compositionally biased region" description="Low complexity" evidence="1">
    <location>
        <begin position="204"/>
        <end position="217"/>
    </location>
</feature>
<feature type="transmembrane region" description="Helical" evidence="2">
    <location>
        <begin position="887"/>
        <end position="908"/>
    </location>
</feature>
<feature type="compositionally biased region" description="Basic and acidic residues" evidence="1">
    <location>
        <begin position="400"/>
        <end position="426"/>
    </location>
</feature>
<reference evidence="3 4" key="1">
    <citation type="journal article" date="2017" name="Int. J. Parasitol.">
        <title>The genome of the protozoan parasite Cystoisospora suis and a reverse vaccinology approach to identify vaccine candidates.</title>
        <authorList>
            <person name="Palmieri N."/>
            <person name="Shrestha A."/>
            <person name="Ruttkowski B."/>
            <person name="Beck T."/>
            <person name="Vogl C."/>
            <person name="Tomley F."/>
            <person name="Blake D.P."/>
            <person name="Joachim A."/>
        </authorList>
    </citation>
    <scope>NUCLEOTIDE SEQUENCE [LARGE SCALE GENOMIC DNA]</scope>
    <source>
        <strain evidence="3 4">Wien I</strain>
    </source>
</reference>
<protein>
    <recommendedName>
        <fullName evidence="5">Transmembrane protein</fullName>
    </recommendedName>
</protein>
<evidence type="ECO:0008006" key="5">
    <source>
        <dbReference type="Google" id="ProtNLM"/>
    </source>
</evidence>
<feature type="region of interest" description="Disordered" evidence="1">
    <location>
        <begin position="314"/>
        <end position="356"/>
    </location>
</feature>
<feature type="transmembrane region" description="Helical" evidence="2">
    <location>
        <begin position="856"/>
        <end position="881"/>
    </location>
</feature>
<dbReference type="Gene3D" id="1.20.1280.290">
    <property type="match status" value="1"/>
</dbReference>
<evidence type="ECO:0000313" key="4">
    <source>
        <dbReference type="Proteomes" id="UP000221165"/>
    </source>
</evidence>
<feature type="region of interest" description="Disordered" evidence="1">
    <location>
        <begin position="395"/>
        <end position="439"/>
    </location>
</feature>
<feature type="compositionally biased region" description="Basic and acidic residues" evidence="1">
    <location>
        <begin position="314"/>
        <end position="333"/>
    </location>
</feature>
<keyword evidence="2" id="KW-1133">Transmembrane helix</keyword>
<feature type="region of interest" description="Disordered" evidence="1">
    <location>
        <begin position="781"/>
        <end position="837"/>
    </location>
</feature>
<organism evidence="3 4">
    <name type="scientific">Cystoisospora suis</name>
    <dbReference type="NCBI Taxonomy" id="483139"/>
    <lineage>
        <taxon>Eukaryota</taxon>
        <taxon>Sar</taxon>
        <taxon>Alveolata</taxon>
        <taxon>Apicomplexa</taxon>
        <taxon>Conoidasida</taxon>
        <taxon>Coccidia</taxon>
        <taxon>Eucoccidiorida</taxon>
        <taxon>Eimeriorina</taxon>
        <taxon>Sarcocystidae</taxon>
        <taxon>Cystoisospora</taxon>
    </lineage>
</organism>
<feature type="compositionally biased region" description="Low complexity" evidence="1">
    <location>
        <begin position="225"/>
        <end position="236"/>
    </location>
</feature>
<feature type="region of interest" description="Disordered" evidence="1">
    <location>
        <begin position="737"/>
        <end position="764"/>
    </location>
</feature>
<keyword evidence="2" id="KW-0472">Membrane</keyword>
<proteinExistence type="predicted"/>
<dbReference type="RefSeq" id="XP_067917097.1">
    <property type="nucleotide sequence ID" value="XM_068070927.1"/>
</dbReference>
<keyword evidence="4" id="KW-1185">Reference proteome</keyword>
<feature type="compositionally biased region" description="Low complexity" evidence="1">
    <location>
        <begin position="60"/>
        <end position="69"/>
    </location>
</feature>
<name>A0A2C6KG60_9APIC</name>
<gene>
    <name evidence="3" type="ORF">CSUI_010826</name>
</gene>
<feature type="compositionally biased region" description="Low complexity" evidence="1">
    <location>
        <begin position="13"/>
        <end position="41"/>
    </location>
</feature>